<reference evidence="3" key="2">
    <citation type="submission" date="2015-01" db="EMBL/GenBank/DDBJ databases">
        <title>Complete genome sequence of Methylobacterium aquaticum strain 22A.</title>
        <authorList>
            <person name="Tani A."/>
            <person name="Ogura Y."/>
            <person name="Hayashi T."/>
        </authorList>
    </citation>
    <scope>NUCLEOTIDE SEQUENCE [LARGE SCALE GENOMIC DNA]</scope>
    <source>
        <strain evidence="3">MA-22A</strain>
    </source>
</reference>
<proteinExistence type="predicted"/>
<accession>A0A1Y0ZBZ5</accession>
<evidence type="ECO:0000313" key="3">
    <source>
        <dbReference type="Proteomes" id="UP000061432"/>
    </source>
</evidence>
<gene>
    <name evidence="2" type="ORF">Maq22A_c28770</name>
</gene>
<name>A0A1Y0ZBZ5_9HYPH</name>
<dbReference type="EMBL" id="AP014704">
    <property type="protein sequence ID" value="BAR47260.1"/>
    <property type="molecule type" value="Genomic_DNA"/>
</dbReference>
<dbReference type="KEGG" id="maqu:Maq22A_c28770"/>
<feature type="region of interest" description="Disordered" evidence="1">
    <location>
        <begin position="14"/>
        <end position="48"/>
    </location>
</feature>
<evidence type="ECO:0000313" key="2">
    <source>
        <dbReference type="EMBL" id="BAR47260.1"/>
    </source>
</evidence>
<organism evidence="2 3">
    <name type="scientific">Methylobacterium aquaticum</name>
    <dbReference type="NCBI Taxonomy" id="270351"/>
    <lineage>
        <taxon>Bacteria</taxon>
        <taxon>Pseudomonadati</taxon>
        <taxon>Pseudomonadota</taxon>
        <taxon>Alphaproteobacteria</taxon>
        <taxon>Hyphomicrobiales</taxon>
        <taxon>Methylobacteriaceae</taxon>
        <taxon>Methylobacterium</taxon>
    </lineage>
</organism>
<sequence>MSTQHLCLQAMARAAQATPPINRSPRKEHLTNIGDAGTRDSGYPGLRPAPRGRWLLDCPADAGMCPRTRPTASPRRRAARARRPEGRRFRAAPAPPTFRRGDMAKMPRARTPRAETPRERTAAQPASTRKPSTANHPAKPAARCVVDWTGVAAAYRAAPESGPAIARQFGLNPGTLRRRARAEGWDAPTVVLPGDGPPDAARPGGVLGGHRIVVAQGAALTLRLLDDLRAAIAEEAGPENAPEESGLARAAALQKRVAALRDLAAAARLWIALERQAWDLDGKGDGKLRDDTASLDPQTAFRLLDGEQRAQLRAIAERLAERPAGPDPGPRPAR</sequence>
<feature type="region of interest" description="Disordered" evidence="1">
    <location>
        <begin position="65"/>
        <end position="139"/>
    </location>
</feature>
<dbReference type="Proteomes" id="UP000061432">
    <property type="component" value="Chromosome"/>
</dbReference>
<dbReference type="STRING" id="270351.Maq22A_c28770"/>
<feature type="compositionally biased region" description="Polar residues" evidence="1">
    <location>
        <begin position="124"/>
        <end position="135"/>
    </location>
</feature>
<dbReference type="AlphaFoldDB" id="A0A1Y0ZBZ5"/>
<feature type="compositionally biased region" description="Basic and acidic residues" evidence="1">
    <location>
        <begin position="112"/>
        <end position="121"/>
    </location>
</feature>
<reference evidence="2 3" key="1">
    <citation type="journal article" date="2015" name="Genome Announc.">
        <title>Complete Genome Sequence of Methylobacterium aquaticum Strain 22A, Isolated from Racomitrium japonicum Moss.</title>
        <authorList>
            <person name="Tani A."/>
            <person name="Ogura Y."/>
            <person name="Hayashi T."/>
            <person name="Kimbara K."/>
        </authorList>
    </citation>
    <scope>NUCLEOTIDE SEQUENCE [LARGE SCALE GENOMIC DNA]</scope>
    <source>
        <strain evidence="2 3">MA-22A</strain>
    </source>
</reference>
<evidence type="ECO:0000256" key="1">
    <source>
        <dbReference type="SAM" id="MobiDB-lite"/>
    </source>
</evidence>
<evidence type="ECO:0008006" key="4">
    <source>
        <dbReference type="Google" id="ProtNLM"/>
    </source>
</evidence>
<protein>
    <recommendedName>
        <fullName evidence="4">Terminase small subunit</fullName>
    </recommendedName>
</protein>